<evidence type="ECO:0000313" key="2">
    <source>
        <dbReference type="Proteomes" id="UP000199052"/>
    </source>
</evidence>
<dbReference type="EMBL" id="FOOI01000026">
    <property type="protein sequence ID" value="SFH64434.1"/>
    <property type="molecule type" value="Genomic_DNA"/>
</dbReference>
<dbReference type="Proteomes" id="UP000199052">
    <property type="component" value="Unassembled WGS sequence"/>
</dbReference>
<gene>
    <name evidence="1" type="ORF">SAMN05421678_1263</name>
</gene>
<dbReference type="STRING" id="504797.SAMN05421678_1263"/>
<name>A0A1I3BQ38_9ACTN</name>
<reference evidence="1 2" key="1">
    <citation type="submission" date="2016-10" db="EMBL/GenBank/DDBJ databases">
        <authorList>
            <person name="de Groot N.N."/>
        </authorList>
    </citation>
    <scope>NUCLEOTIDE SEQUENCE [LARGE SCALE GENOMIC DNA]</scope>
    <source>
        <strain evidence="1 2">CPCC 202808</strain>
    </source>
</reference>
<protein>
    <submittedName>
        <fullName evidence="1">Uncharacterized protein</fullName>
    </submittedName>
</protein>
<proteinExistence type="predicted"/>
<evidence type="ECO:0000313" key="1">
    <source>
        <dbReference type="EMBL" id="SFH64434.1"/>
    </source>
</evidence>
<sequence>MNAASARQWPPALGRAFDRIRVTQAAAADADAAEEALTEALRPVVDSKWPDVAWRFGVLTATGYPVEMAWASRDVALRWTCEVAGPEVPEADRLRLAQQAAAATAGSRLDLRRWSKVQDGQRLRWGAWLGLRQLDGSRRAKVYLELPSEPLDEGAPEPWAHAGLQLASRVLGLTWRMAGVNDDGSVELYARIPELSWSELAAAASLVGHEDRLVSLVGNLITRDQLGRRVVLPRPSGLSLVLAPWGTPMAFTWFAVAKSVWADDEDVRAAVLRTTDLVVCRSDSTGLYQALSSGPDDGRWRHGMVGVGVDRAGGTWLQAGLRPT</sequence>
<organism evidence="1 2">
    <name type="scientific">Actinopolymorpha cephalotaxi</name>
    <dbReference type="NCBI Taxonomy" id="504797"/>
    <lineage>
        <taxon>Bacteria</taxon>
        <taxon>Bacillati</taxon>
        <taxon>Actinomycetota</taxon>
        <taxon>Actinomycetes</taxon>
        <taxon>Propionibacteriales</taxon>
        <taxon>Actinopolymorphaceae</taxon>
        <taxon>Actinopolymorpha</taxon>
    </lineage>
</organism>
<dbReference type="AlphaFoldDB" id="A0A1I3BQ38"/>
<accession>A0A1I3BQ38</accession>